<evidence type="ECO:0000313" key="1">
    <source>
        <dbReference type="EMBL" id="CAB4143270.1"/>
    </source>
</evidence>
<reference evidence="1" key="1">
    <citation type="submission" date="2020-04" db="EMBL/GenBank/DDBJ databases">
        <authorList>
            <person name="Chiriac C."/>
            <person name="Salcher M."/>
            <person name="Ghai R."/>
            <person name="Kavagutti S V."/>
        </authorList>
    </citation>
    <scope>NUCLEOTIDE SEQUENCE</scope>
</reference>
<dbReference type="EMBL" id="LR796421">
    <property type="protein sequence ID" value="CAB4143270.1"/>
    <property type="molecule type" value="Genomic_DNA"/>
</dbReference>
<sequence length="81" mass="9509">MSEHYTDMVKEAVHCYEQSTPEKYEENAELASAAEARIFKLFTLMTNEELDAYRSKLVELKYVDYSEYSRTENGLVRSIIE</sequence>
<proteinExistence type="predicted"/>
<name>A0A6J5MDZ0_9CAUD</name>
<gene>
    <name evidence="1" type="ORF">UFOVP450_97</name>
</gene>
<protein>
    <submittedName>
        <fullName evidence="1">Uncharacterized protein</fullName>
    </submittedName>
</protein>
<organism evidence="1">
    <name type="scientific">uncultured Caudovirales phage</name>
    <dbReference type="NCBI Taxonomy" id="2100421"/>
    <lineage>
        <taxon>Viruses</taxon>
        <taxon>Duplodnaviria</taxon>
        <taxon>Heunggongvirae</taxon>
        <taxon>Uroviricota</taxon>
        <taxon>Caudoviricetes</taxon>
        <taxon>Peduoviridae</taxon>
        <taxon>Maltschvirus</taxon>
        <taxon>Maltschvirus maltsch</taxon>
    </lineage>
</organism>
<accession>A0A6J5MDZ0</accession>